<keyword evidence="4" id="KW-1185">Reference proteome</keyword>
<name>A0A1E5T5N7_9BACT</name>
<dbReference type="InterPro" id="IPR050563">
    <property type="entry name" value="4-hydroxybenzoyl-CoA_TE"/>
</dbReference>
<sequence length="145" mass="16173">MSRIRIELPENQVFETILRVRISDINYGNHLGNDSVLSLMHEARFQFYKSLGYTDELNIDGVGTIQVDTAIQYKGEGFHGDEIVAAIYLGDTTAKSMDLFYKLTTGSPDRLIALGKTGIAFYNYETRKVSAMPEAIKNKLDGLSA</sequence>
<evidence type="ECO:0000256" key="1">
    <source>
        <dbReference type="ARBA" id="ARBA00005953"/>
    </source>
</evidence>
<comment type="similarity">
    <text evidence="1">Belongs to the 4-hydroxybenzoyl-CoA thioesterase family.</text>
</comment>
<dbReference type="RefSeq" id="WP_069833978.1">
    <property type="nucleotide sequence ID" value="NZ_MDGQ01000003.1"/>
</dbReference>
<keyword evidence="2" id="KW-0378">Hydrolase</keyword>
<dbReference type="CDD" id="cd00586">
    <property type="entry name" value="4HBT"/>
    <property type="match status" value="1"/>
</dbReference>
<protein>
    <recommendedName>
        <fullName evidence="5">Thioesterase</fullName>
    </recommendedName>
</protein>
<evidence type="ECO:0000313" key="4">
    <source>
        <dbReference type="Proteomes" id="UP000095552"/>
    </source>
</evidence>
<dbReference type="AlphaFoldDB" id="A0A1E5T5N7"/>
<dbReference type="STRING" id="1563681.BFP71_03095"/>
<proteinExistence type="inferred from homology"/>
<organism evidence="3 4">
    <name type="scientific">Roseivirga misakiensis</name>
    <dbReference type="NCBI Taxonomy" id="1563681"/>
    <lineage>
        <taxon>Bacteria</taxon>
        <taxon>Pseudomonadati</taxon>
        <taxon>Bacteroidota</taxon>
        <taxon>Cytophagia</taxon>
        <taxon>Cytophagales</taxon>
        <taxon>Roseivirgaceae</taxon>
        <taxon>Roseivirga</taxon>
    </lineage>
</organism>
<evidence type="ECO:0000313" key="3">
    <source>
        <dbReference type="EMBL" id="OEK06666.1"/>
    </source>
</evidence>
<dbReference type="PANTHER" id="PTHR31793:SF27">
    <property type="entry name" value="NOVEL THIOESTERASE SUPERFAMILY DOMAIN AND SAPOSIN A-TYPE DOMAIN CONTAINING PROTEIN (0610012H03RIK)"/>
    <property type="match status" value="1"/>
</dbReference>
<comment type="caution">
    <text evidence="3">The sequence shown here is derived from an EMBL/GenBank/DDBJ whole genome shotgun (WGS) entry which is preliminary data.</text>
</comment>
<dbReference type="Gene3D" id="3.10.129.10">
    <property type="entry name" value="Hotdog Thioesterase"/>
    <property type="match status" value="1"/>
</dbReference>
<evidence type="ECO:0008006" key="5">
    <source>
        <dbReference type="Google" id="ProtNLM"/>
    </source>
</evidence>
<dbReference type="GO" id="GO:0047617">
    <property type="term" value="F:fatty acyl-CoA hydrolase activity"/>
    <property type="evidence" value="ECO:0007669"/>
    <property type="project" value="TreeGrafter"/>
</dbReference>
<dbReference type="EMBL" id="MDGQ01000003">
    <property type="protein sequence ID" value="OEK06666.1"/>
    <property type="molecule type" value="Genomic_DNA"/>
</dbReference>
<dbReference type="Proteomes" id="UP000095552">
    <property type="component" value="Unassembled WGS sequence"/>
</dbReference>
<dbReference type="SUPFAM" id="SSF54637">
    <property type="entry name" value="Thioesterase/thiol ester dehydrase-isomerase"/>
    <property type="match status" value="1"/>
</dbReference>
<accession>A0A1E5T5N7</accession>
<gene>
    <name evidence="3" type="ORF">BFP71_03095</name>
</gene>
<dbReference type="InterPro" id="IPR029069">
    <property type="entry name" value="HotDog_dom_sf"/>
</dbReference>
<dbReference type="OrthoDB" id="333038at2"/>
<reference evidence="3 4" key="1">
    <citation type="submission" date="2016-08" db="EMBL/GenBank/DDBJ databases">
        <title>Draft genome of Fabibacter sp. strain SK-8.</title>
        <authorList>
            <person name="Wong S.-K."/>
            <person name="Hamasaki K."/>
            <person name="Yoshizawa S."/>
        </authorList>
    </citation>
    <scope>NUCLEOTIDE SEQUENCE [LARGE SCALE GENOMIC DNA]</scope>
    <source>
        <strain evidence="3 4">SK-8</strain>
    </source>
</reference>
<dbReference type="Pfam" id="PF13279">
    <property type="entry name" value="4HBT_2"/>
    <property type="match status" value="1"/>
</dbReference>
<evidence type="ECO:0000256" key="2">
    <source>
        <dbReference type="ARBA" id="ARBA00022801"/>
    </source>
</evidence>
<dbReference type="PANTHER" id="PTHR31793">
    <property type="entry name" value="4-HYDROXYBENZOYL-COA THIOESTERASE FAMILY MEMBER"/>
    <property type="match status" value="1"/>
</dbReference>